<evidence type="ECO:0000313" key="2">
    <source>
        <dbReference type="Proteomes" id="UP001055811"/>
    </source>
</evidence>
<reference evidence="1 2" key="2">
    <citation type="journal article" date="2022" name="Mol. Ecol. Resour.">
        <title>The genomes of chicory, endive, great burdock and yacon provide insights into Asteraceae paleo-polyploidization history and plant inulin production.</title>
        <authorList>
            <person name="Fan W."/>
            <person name="Wang S."/>
            <person name="Wang H."/>
            <person name="Wang A."/>
            <person name="Jiang F."/>
            <person name="Liu H."/>
            <person name="Zhao H."/>
            <person name="Xu D."/>
            <person name="Zhang Y."/>
        </authorList>
    </citation>
    <scope>NUCLEOTIDE SEQUENCE [LARGE SCALE GENOMIC DNA]</scope>
    <source>
        <strain evidence="2">cv. Punajuju</strain>
        <tissue evidence="1">Leaves</tissue>
    </source>
</reference>
<organism evidence="1 2">
    <name type="scientific">Cichorium intybus</name>
    <name type="common">Chicory</name>
    <dbReference type="NCBI Taxonomy" id="13427"/>
    <lineage>
        <taxon>Eukaryota</taxon>
        <taxon>Viridiplantae</taxon>
        <taxon>Streptophyta</taxon>
        <taxon>Embryophyta</taxon>
        <taxon>Tracheophyta</taxon>
        <taxon>Spermatophyta</taxon>
        <taxon>Magnoliopsida</taxon>
        <taxon>eudicotyledons</taxon>
        <taxon>Gunneridae</taxon>
        <taxon>Pentapetalae</taxon>
        <taxon>asterids</taxon>
        <taxon>campanulids</taxon>
        <taxon>Asterales</taxon>
        <taxon>Asteraceae</taxon>
        <taxon>Cichorioideae</taxon>
        <taxon>Cichorieae</taxon>
        <taxon>Cichoriinae</taxon>
        <taxon>Cichorium</taxon>
    </lineage>
</organism>
<reference evidence="2" key="1">
    <citation type="journal article" date="2022" name="Mol. Ecol. Resour.">
        <title>The genomes of chicory, endive, great burdock and yacon provide insights into Asteraceae palaeo-polyploidization history and plant inulin production.</title>
        <authorList>
            <person name="Fan W."/>
            <person name="Wang S."/>
            <person name="Wang H."/>
            <person name="Wang A."/>
            <person name="Jiang F."/>
            <person name="Liu H."/>
            <person name="Zhao H."/>
            <person name="Xu D."/>
            <person name="Zhang Y."/>
        </authorList>
    </citation>
    <scope>NUCLEOTIDE SEQUENCE [LARGE SCALE GENOMIC DNA]</scope>
    <source>
        <strain evidence="2">cv. Punajuju</strain>
    </source>
</reference>
<gene>
    <name evidence="1" type="ORF">L2E82_44360</name>
</gene>
<dbReference type="Proteomes" id="UP001055811">
    <property type="component" value="Linkage Group LG08"/>
</dbReference>
<comment type="caution">
    <text evidence="1">The sequence shown here is derived from an EMBL/GenBank/DDBJ whole genome shotgun (WGS) entry which is preliminary data.</text>
</comment>
<evidence type="ECO:0000313" key="1">
    <source>
        <dbReference type="EMBL" id="KAI3699810.1"/>
    </source>
</evidence>
<accession>A0ACB8ZR31</accession>
<protein>
    <submittedName>
        <fullName evidence="1">Uncharacterized protein</fullName>
    </submittedName>
</protein>
<dbReference type="EMBL" id="CM042016">
    <property type="protein sequence ID" value="KAI3699810.1"/>
    <property type="molecule type" value="Genomic_DNA"/>
</dbReference>
<keyword evidence="2" id="KW-1185">Reference proteome</keyword>
<proteinExistence type="predicted"/>
<name>A0ACB8ZR31_CICIN</name>
<sequence>MLLKVRSFLRLFDALLSLASLVLMELEVHCFLKVSQSCLPFGVVGARSSLPNWCRFGEMFDGQLDKSSRSSYI</sequence>